<dbReference type="GO" id="GO:0004591">
    <property type="term" value="F:oxoglutarate dehydrogenase (succinyl-transferring) activity"/>
    <property type="evidence" value="ECO:0007669"/>
    <property type="project" value="TreeGrafter"/>
</dbReference>
<dbReference type="InterPro" id="IPR029061">
    <property type="entry name" value="THDP-binding"/>
</dbReference>
<dbReference type="Gene3D" id="3.40.50.12470">
    <property type="match status" value="1"/>
</dbReference>
<dbReference type="PANTHER" id="PTHR23152:SF25">
    <property type="entry name" value="OXOGLUTARATE DEHYDROGENASE (SUCCINYL-TRANSFERRING)"/>
    <property type="match status" value="1"/>
</dbReference>
<dbReference type="GO" id="GO:0005739">
    <property type="term" value="C:mitochondrion"/>
    <property type="evidence" value="ECO:0007669"/>
    <property type="project" value="TreeGrafter"/>
</dbReference>
<keyword evidence="6" id="KW-0786">Thiamine pyrophosphate</keyword>
<sequence>MKTAKRFGLEGGETLIPGMKEMFDRAADMGVECIVVGMPHRGRLNVLGNVFRKPLRQIFSEFDKNSKFEDETGLYTGTGDVKYHLGTSYDRPTRTGKRIHLSLVANPSHLEAVDPVVLGKTRAKQYYCNDLDRTKNMAVLMHGDGSFAGQGVVYETLHLSALPNYTTGGTIHIVVNNQVAFTTDPRNGRSSQYCTDVAKAIDVPIFHVNGDDMEAVVHVCELAAEWRQTFHSDVVVDIVCYRRFGHNEIDEPFFTQPKMYKVIQKHPSSLEIYKNKLLESGEVTEEDIDRIQKKVDTILNEEFLNSKDYVQQRRDWLSTNWEGFKSPEQLSRVRNTGVNPDVLKNVGRAITILPEGFKPHRAVKKVYEEHARMIETGEGLDWAMGEALAFATLLVEGNHVRLSGQDVERGTFSHRHAMVHDQETGEKYCPLDHVMENQNEEMFTVSNSSLSEFGVLGFELGYAMENPDALVLWEAQFGDFANGAQVIFDQFLSSGESKWLRQTGLVVLLPHGYDGQGPEHSSARLERFLQMSDENPYEIPEMDPTHRNQIQKSNWQVVNVTTPANYFHVLRRQIHREFRKPLIVMSPKNLLRYKFCKSNLSEFDDVQGHPGFDKQGTRFKRLIKDQNDHSDLEKGIRRLVLCSGKIYYELDEERQRSNASDIAICRVEQLCPFPYDLIQRELKRYPNAEVVWCQEEPMNMGAYSHIAPRLCTAMKHLGRGSSEDIKYVGRAPSAATATGLLKFGMAGMSIIAKFALNQGMSQHVLVVYRHAIATLVIAPFALVFDRKVRPKMTLSIFVKILLLGLLEPTIDQNLYYTGMKLTTATFTAAMCNVLPAFAFLMAWVFKLEKVHIRKLHSQAKILGTIVTVGGAMLMTLIDGPKLPLPWTNSSNQHSSSSAPTSQNPIKGALMITSGCVCWAGFIILQAITLKSYPAELSLTALICLVGTIEGSVVALAMEGLNPAVWSIHLDAKLLAAAYSGIICSGIAYYIQGVIMKTRGPVFVTAFNPLSMVIVAILGSIVLSEIMYLGRVIGAIVIVSGLYMVLWGKSKDQPSSTNPNIDIEASKDQKVMIANAMDHEMIKVGSNQDFVALDLTSNKVTPTDESV</sequence>
<dbReference type="Pfam" id="PF02779">
    <property type="entry name" value="Transket_pyr"/>
    <property type="match status" value="1"/>
</dbReference>
<feature type="transmembrane region" description="Helical" evidence="7">
    <location>
        <begin position="936"/>
        <end position="957"/>
    </location>
</feature>
<comment type="caution">
    <text evidence="9">The sequence shown here is derived from an EMBL/GenBank/DDBJ whole genome shotgun (WGS) entry which is preliminary data.</text>
</comment>
<evidence type="ECO:0000256" key="7">
    <source>
        <dbReference type="SAM" id="Phobius"/>
    </source>
</evidence>
<dbReference type="Gene3D" id="3.40.50.11610">
    <property type="entry name" value="Multifunctional 2-oxoglutarate metabolism enzyme, C-terminal domain"/>
    <property type="match status" value="1"/>
</dbReference>
<evidence type="ECO:0000313" key="10">
    <source>
        <dbReference type="Proteomes" id="UP000188268"/>
    </source>
</evidence>
<dbReference type="EMBL" id="AWWV01014067">
    <property type="protein sequence ID" value="OMO58908.1"/>
    <property type="molecule type" value="Genomic_DNA"/>
</dbReference>
<proteinExistence type="inferred from homology"/>
<comment type="cofactor">
    <cofactor evidence="1">
        <name>thiamine diphosphate</name>
        <dbReference type="ChEBI" id="CHEBI:58937"/>
    </cofactor>
</comment>
<dbReference type="GO" id="GO:0030976">
    <property type="term" value="F:thiamine pyrophosphate binding"/>
    <property type="evidence" value="ECO:0007669"/>
    <property type="project" value="InterPro"/>
</dbReference>
<dbReference type="FunFam" id="3.40.50.12470:FF:000003">
    <property type="entry name" value="2-oxoglutarate dehydrogenase E1 component"/>
    <property type="match status" value="1"/>
</dbReference>
<evidence type="ECO:0000256" key="1">
    <source>
        <dbReference type="ARBA" id="ARBA00001964"/>
    </source>
</evidence>
<evidence type="ECO:0000256" key="5">
    <source>
        <dbReference type="ARBA" id="ARBA00023002"/>
    </source>
</evidence>
<dbReference type="STRING" id="210143.A0A1R3GLD5"/>
<feature type="transmembrane region" description="Helical" evidence="7">
    <location>
        <begin position="1001"/>
        <end position="1021"/>
    </location>
</feature>
<evidence type="ECO:0000256" key="4">
    <source>
        <dbReference type="ARBA" id="ARBA00007635"/>
    </source>
</evidence>
<feature type="transmembrane region" description="Helical" evidence="7">
    <location>
        <begin position="857"/>
        <end position="877"/>
    </location>
</feature>
<evidence type="ECO:0000313" key="9">
    <source>
        <dbReference type="EMBL" id="OMO58908.1"/>
    </source>
</evidence>
<comment type="subcellular location">
    <subcellularLocation>
        <location evidence="2">Membrane</location>
        <topology evidence="2">Multi-pass membrane protein</topology>
    </subcellularLocation>
</comment>
<dbReference type="InterPro" id="IPR037185">
    <property type="entry name" value="EmrE-like"/>
</dbReference>
<dbReference type="Pfam" id="PF00676">
    <property type="entry name" value="E1_dh"/>
    <property type="match status" value="1"/>
</dbReference>
<name>A0A1R3GLD5_COCAP</name>
<dbReference type="InterPro" id="IPR042179">
    <property type="entry name" value="KGD_C_sf"/>
</dbReference>
<evidence type="ECO:0000256" key="6">
    <source>
        <dbReference type="ARBA" id="ARBA00023052"/>
    </source>
</evidence>
<gene>
    <name evidence="9" type="ORF">CCACVL1_25267</name>
</gene>
<dbReference type="Gene3D" id="3.40.50.970">
    <property type="match status" value="1"/>
</dbReference>
<reference evidence="9 10" key="1">
    <citation type="submission" date="2013-09" db="EMBL/GenBank/DDBJ databases">
        <title>Corchorus capsularis genome sequencing.</title>
        <authorList>
            <person name="Alam M."/>
            <person name="Haque M.S."/>
            <person name="Islam M.S."/>
            <person name="Emdad E.M."/>
            <person name="Islam M.M."/>
            <person name="Ahmed B."/>
            <person name="Halim A."/>
            <person name="Hossen Q.M.M."/>
            <person name="Hossain M.Z."/>
            <person name="Ahmed R."/>
            <person name="Khan M.M."/>
            <person name="Islam R."/>
            <person name="Rashid M.M."/>
            <person name="Khan S.A."/>
            <person name="Rahman M.S."/>
            <person name="Alam M."/>
        </authorList>
    </citation>
    <scope>NUCLEOTIDE SEQUENCE [LARGE SCALE GENOMIC DNA]</scope>
    <source>
        <strain evidence="10">cv. CVL-1</strain>
        <tissue evidence="9">Whole seedling</tissue>
    </source>
</reference>
<comment type="similarity">
    <text evidence="4">Belongs to the drug/metabolite transporter (DMT) superfamily. Plant drug/metabolite exporter (P-DME) (TC 2.A.7.4) family.</text>
</comment>
<dbReference type="Proteomes" id="UP000188268">
    <property type="component" value="Unassembled WGS sequence"/>
</dbReference>
<dbReference type="AlphaFoldDB" id="A0A1R3GLD5"/>
<evidence type="ECO:0000256" key="2">
    <source>
        <dbReference type="ARBA" id="ARBA00004141"/>
    </source>
</evidence>
<dbReference type="Gramene" id="OMO58908">
    <property type="protein sequence ID" value="OMO58908"/>
    <property type="gene ID" value="CCACVL1_25267"/>
</dbReference>
<dbReference type="GO" id="GO:0045252">
    <property type="term" value="C:oxoglutarate dehydrogenase complex"/>
    <property type="evidence" value="ECO:0007669"/>
    <property type="project" value="TreeGrafter"/>
</dbReference>
<dbReference type="InterPro" id="IPR031717">
    <property type="entry name" value="ODO-1/KGD_C"/>
</dbReference>
<dbReference type="Pfam" id="PF00892">
    <property type="entry name" value="EamA"/>
    <property type="match status" value="2"/>
</dbReference>
<dbReference type="Pfam" id="PF16870">
    <property type="entry name" value="OxoGdeHyase_C"/>
    <property type="match status" value="1"/>
</dbReference>
<feature type="transmembrane region" description="Helical" evidence="7">
    <location>
        <begin position="905"/>
        <end position="924"/>
    </location>
</feature>
<evidence type="ECO:0000259" key="8">
    <source>
        <dbReference type="SMART" id="SM00861"/>
    </source>
</evidence>
<keyword evidence="7" id="KW-1133">Transmembrane helix</keyword>
<dbReference type="FunFam" id="3.40.50.11610:FF:000006">
    <property type="entry name" value="2-oxoglutarate dehydrogenase, mitochondrial"/>
    <property type="match status" value="1"/>
</dbReference>
<accession>A0A1R3GLD5</accession>
<feature type="domain" description="Transketolase-like pyrimidine-binding" evidence="8">
    <location>
        <begin position="380"/>
        <end position="593"/>
    </location>
</feature>
<dbReference type="NCBIfam" id="NF006914">
    <property type="entry name" value="PRK09404.1"/>
    <property type="match status" value="1"/>
</dbReference>
<dbReference type="InterPro" id="IPR001017">
    <property type="entry name" value="DH_E1"/>
</dbReference>
<feature type="transmembrane region" description="Helical" evidence="7">
    <location>
        <begin position="766"/>
        <end position="784"/>
    </location>
</feature>
<organism evidence="9 10">
    <name type="scientific">Corchorus capsularis</name>
    <name type="common">Jute</name>
    <dbReference type="NCBI Taxonomy" id="210143"/>
    <lineage>
        <taxon>Eukaryota</taxon>
        <taxon>Viridiplantae</taxon>
        <taxon>Streptophyta</taxon>
        <taxon>Embryophyta</taxon>
        <taxon>Tracheophyta</taxon>
        <taxon>Spermatophyta</taxon>
        <taxon>Magnoliopsida</taxon>
        <taxon>eudicotyledons</taxon>
        <taxon>Gunneridae</taxon>
        <taxon>Pentapetalae</taxon>
        <taxon>rosids</taxon>
        <taxon>malvids</taxon>
        <taxon>Malvales</taxon>
        <taxon>Malvaceae</taxon>
        <taxon>Grewioideae</taxon>
        <taxon>Apeibeae</taxon>
        <taxon>Corchorus</taxon>
    </lineage>
</organism>
<dbReference type="PANTHER" id="PTHR23152">
    <property type="entry name" value="2-OXOGLUTARATE DEHYDROGENASE"/>
    <property type="match status" value="1"/>
</dbReference>
<keyword evidence="7" id="KW-0812">Transmembrane</keyword>
<keyword evidence="10" id="KW-1185">Reference proteome</keyword>
<dbReference type="GO" id="GO:0006099">
    <property type="term" value="P:tricarboxylic acid cycle"/>
    <property type="evidence" value="ECO:0007669"/>
    <property type="project" value="TreeGrafter"/>
</dbReference>
<dbReference type="NCBIfam" id="NF008907">
    <property type="entry name" value="PRK12270.1"/>
    <property type="match status" value="1"/>
</dbReference>
<dbReference type="OrthoDB" id="413077at2759"/>
<dbReference type="InterPro" id="IPR011603">
    <property type="entry name" value="2oxoglutarate_DH_E1"/>
</dbReference>
<keyword evidence="7" id="KW-0472">Membrane</keyword>
<dbReference type="InterPro" id="IPR000620">
    <property type="entry name" value="EamA_dom"/>
</dbReference>
<feature type="transmembrane region" description="Helical" evidence="7">
    <location>
        <begin position="969"/>
        <end position="989"/>
    </location>
</feature>
<dbReference type="CDD" id="cd02016">
    <property type="entry name" value="TPP_E1_OGDC_like"/>
    <property type="match status" value="1"/>
</dbReference>
<dbReference type="SMART" id="SM00861">
    <property type="entry name" value="Transket_pyr"/>
    <property type="match status" value="1"/>
</dbReference>
<keyword evidence="5" id="KW-0560">Oxidoreductase</keyword>
<evidence type="ECO:0000256" key="3">
    <source>
        <dbReference type="ARBA" id="ARBA00006936"/>
    </source>
</evidence>
<dbReference type="SUPFAM" id="SSF52518">
    <property type="entry name" value="Thiamin diphosphate-binding fold (THDP-binding)"/>
    <property type="match status" value="2"/>
</dbReference>
<dbReference type="InterPro" id="IPR005475">
    <property type="entry name" value="Transketolase-like_Pyr-bd"/>
</dbReference>
<dbReference type="OMA" id="AYTHVAP"/>
<dbReference type="GO" id="GO:0016020">
    <property type="term" value="C:membrane"/>
    <property type="evidence" value="ECO:0007669"/>
    <property type="project" value="InterPro"/>
</dbReference>
<comment type="similarity">
    <text evidence="3">Belongs to the alpha-ketoglutarate dehydrogenase family.</text>
</comment>
<feature type="transmembrane region" description="Helical" evidence="7">
    <location>
        <begin position="821"/>
        <end position="845"/>
    </location>
</feature>
<protein>
    <submittedName>
        <fullName evidence="9">Drug/metabolite transporter</fullName>
    </submittedName>
</protein>
<dbReference type="SUPFAM" id="SSF103481">
    <property type="entry name" value="Multidrug resistance efflux transporter EmrE"/>
    <property type="match status" value="2"/>
</dbReference>
<feature type="transmembrane region" description="Helical" evidence="7">
    <location>
        <begin position="1027"/>
        <end position="1045"/>
    </location>
</feature>
<dbReference type="NCBIfam" id="TIGR00239">
    <property type="entry name" value="2oxo_dh_E1"/>
    <property type="match status" value="1"/>
</dbReference>